<keyword evidence="3" id="KW-1185">Reference proteome</keyword>
<dbReference type="PIRSF" id="PIRSF024534">
    <property type="entry name" value="ThiW"/>
    <property type="match status" value="1"/>
</dbReference>
<evidence type="ECO:0000313" key="2">
    <source>
        <dbReference type="EMBL" id="MBC5787853.1"/>
    </source>
</evidence>
<feature type="transmembrane region" description="Helical" evidence="1">
    <location>
        <begin position="12"/>
        <end position="30"/>
    </location>
</feature>
<sequence length="172" mass="17867">MNYQIKKLTTAAVLIALGVVCSAFYIPVGASKCFPVQHVVNVIAGVTLGPAYGFGMAFATSLIRVLLGTGSLLAFPGSMVGALLCGILYQYFGKKLYLAYIGEVFGTGILGALVAYPVATLIMGQEAAAFAYVVPFLVSTAGGATMAFVLLCALKRAKVLERVQVSLGTAKQ</sequence>
<feature type="transmembrane region" description="Helical" evidence="1">
    <location>
        <begin position="129"/>
        <end position="154"/>
    </location>
</feature>
<evidence type="ECO:0000313" key="3">
    <source>
        <dbReference type="Proteomes" id="UP000649151"/>
    </source>
</evidence>
<feature type="transmembrane region" description="Helical" evidence="1">
    <location>
        <begin position="104"/>
        <end position="123"/>
    </location>
</feature>
<dbReference type="EMBL" id="JACOQK010000001">
    <property type="protein sequence ID" value="MBC5787853.1"/>
    <property type="molecule type" value="Genomic_DNA"/>
</dbReference>
<gene>
    <name evidence="2" type="primary">thiW</name>
    <name evidence="2" type="ORF">H8Z77_07455</name>
</gene>
<protein>
    <submittedName>
        <fullName evidence="2">Energy coupling factor transporter S component ThiW</fullName>
    </submittedName>
</protein>
<keyword evidence="1" id="KW-0812">Transmembrane</keyword>
<organism evidence="2 3">
    <name type="scientific">Clostridium facile</name>
    <dbReference type="NCBI Taxonomy" id="2763035"/>
    <lineage>
        <taxon>Bacteria</taxon>
        <taxon>Bacillati</taxon>
        <taxon>Bacillota</taxon>
        <taxon>Clostridia</taxon>
        <taxon>Eubacteriales</taxon>
        <taxon>Clostridiaceae</taxon>
        <taxon>Clostridium</taxon>
    </lineage>
</organism>
<feature type="transmembrane region" description="Helical" evidence="1">
    <location>
        <begin position="42"/>
        <end position="67"/>
    </location>
</feature>
<comment type="caution">
    <text evidence="2">The sequence shown here is derived from an EMBL/GenBank/DDBJ whole genome shotgun (WGS) entry which is preliminary data.</text>
</comment>
<accession>A0ABR7IRT7</accession>
<keyword evidence="1" id="KW-0472">Membrane</keyword>
<dbReference type="Pfam" id="PF09512">
    <property type="entry name" value="ThiW"/>
    <property type="match status" value="1"/>
</dbReference>
<keyword evidence="1" id="KW-1133">Transmembrane helix</keyword>
<proteinExistence type="predicted"/>
<dbReference type="NCBIfam" id="TIGR02359">
    <property type="entry name" value="thiW"/>
    <property type="match status" value="1"/>
</dbReference>
<name>A0ABR7IRT7_9CLOT</name>
<evidence type="ECO:0000256" key="1">
    <source>
        <dbReference type="SAM" id="Phobius"/>
    </source>
</evidence>
<dbReference type="Proteomes" id="UP000649151">
    <property type="component" value="Unassembled WGS sequence"/>
</dbReference>
<reference evidence="2 3" key="1">
    <citation type="submission" date="2020-08" db="EMBL/GenBank/DDBJ databases">
        <title>Genome public.</title>
        <authorList>
            <person name="Liu C."/>
            <person name="Sun Q."/>
        </authorList>
    </citation>
    <scope>NUCLEOTIDE SEQUENCE [LARGE SCALE GENOMIC DNA]</scope>
    <source>
        <strain evidence="2 3">NSJ-27</strain>
    </source>
</reference>
<dbReference type="RefSeq" id="WP_186996635.1">
    <property type="nucleotide sequence ID" value="NZ_JACOQK010000001.1"/>
</dbReference>
<feature type="transmembrane region" description="Helical" evidence="1">
    <location>
        <begin position="73"/>
        <end position="92"/>
    </location>
</feature>
<dbReference type="InterPro" id="IPR012652">
    <property type="entry name" value="ThiW"/>
</dbReference>
<dbReference type="Gene3D" id="1.10.1760.20">
    <property type="match status" value="1"/>
</dbReference>